<dbReference type="HOGENOM" id="CLU_088141_0_0_2"/>
<accession>G0LG78</accession>
<proteinExistence type="predicted"/>
<dbReference type="EC" id="2.8.1.12" evidence="1"/>
<dbReference type="GO" id="GO:0030366">
    <property type="term" value="F:molybdopterin synthase activity"/>
    <property type="evidence" value="ECO:0007669"/>
    <property type="project" value="UniProtKB-EC"/>
</dbReference>
<dbReference type="InterPro" id="IPR003448">
    <property type="entry name" value="Mopterin_biosynth_MoaE"/>
</dbReference>
<keyword evidence="1" id="KW-0808">Transferase</keyword>
<sequence>MQVLGILGQDAGALCSDVIAQLDGAVAVIETQETIDQTFNDPHDTSYDVTTRYDLADTGHWRASGENHSVVDILDELSTTVDYTLVIGASNARIPTVLLETAVTDIDPDSTHVVLTAETATAIDTEDVVTAIESVEPHITLSTLIDRVKSSSDADHAGAIATFTGRVRARDSDDDPETVRLRFETYDSVADNRMREIESELSERDGVFAVELFHRTGIINNGEDIVFVVVLAGHRAEAFETVSDGINRLKAEVPIFKHETTIEEDFWVHERN</sequence>
<dbReference type="GeneID" id="12445743"/>
<dbReference type="SUPFAM" id="SSF54690">
    <property type="entry name" value="Molybdopterin synthase subunit MoaE"/>
    <property type="match status" value="1"/>
</dbReference>
<name>G0LG78_HALWC</name>
<organism evidence="1 2">
    <name type="scientific">Haloquadratum walsbyi (strain DSM 16854 / JCM 12705 / C23)</name>
    <dbReference type="NCBI Taxonomy" id="768065"/>
    <lineage>
        <taxon>Archaea</taxon>
        <taxon>Methanobacteriati</taxon>
        <taxon>Methanobacteriota</taxon>
        <taxon>Stenosarchaea group</taxon>
        <taxon>Halobacteria</taxon>
        <taxon>Halobacteriales</taxon>
        <taxon>Haloferacaceae</taxon>
        <taxon>Haloquadratum</taxon>
    </lineage>
</organism>
<dbReference type="EMBL" id="FR746099">
    <property type="protein sequence ID" value="CCC39098.1"/>
    <property type="molecule type" value="Genomic_DNA"/>
</dbReference>
<dbReference type="GO" id="GO:0006777">
    <property type="term" value="P:Mo-molybdopterin cofactor biosynthetic process"/>
    <property type="evidence" value="ECO:0007669"/>
    <property type="project" value="InterPro"/>
</dbReference>
<evidence type="ECO:0000313" key="2">
    <source>
        <dbReference type="Proteomes" id="UP000007954"/>
    </source>
</evidence>
<dbReference type="KEGG" id="hwc:Hqrw_1129"/>
<reference evidence="1 2" key="1">
    <citation type="journal article" date="2011" name="PLoS ONE">
        <title>Haloquadratum walsbyi: limited diversity in a global pond.</title>
        <authorList>
            <person name="Dyall-Smith M."/>
            <person name="Pfeiffer F."/>
            <person name="Klee K."/>
            <person name="Palm P."/>
            <person name="Gross K."/>
            <person name="Schuster S.C."/>
            <person name="Rampp M."/>
            <person name="Oesterhelt D."/>
        </authorList>
    </citation>
    <scope>NUCLEOTIDE SEQUENCE [LARGE SCALE GENOMIC DNA]</scope>
    <source>
        <strain evidence="2">DSM 16854 / JCM 12705 / C23</strain>
    </source>
</reference>
<protein>
    <submittedName>
        <fullName evidence="1">Molybdopterin synthase catalytic subunit</fullName>
        <ecNumber evidence="1">2.8.1.12</ecNumber>
    </submittedName>
</protein>
<gene>
    <name evidence="1" type="primary">moaE</name>
    <name evidence="1" type="ordered locus">Hqrw_1129</name>
</gene>
<dbReference type="OrthoDB" id="45235at2157"/>
<dbReference type="Gene3D" id="3.90.1170.40">
    <property type="entry name" value="Molybdopterin biosynthesis MoaE subunit"/>
    <property type="match status" value="1"/>
</dbReference>
<dbReference type="Proteomes" id="UP000007954">
    <property type="component" value="Chromosome"/>
</dbReference>
<dbReference type="AlphaFoldDB" id="G0LG78"/>
<evidence type="ECO:0000313" key="1">
    <source>
        <dbReference type="EMBL" id="CCC39098.1"/>
    </source>
</evidence>
<dbReference type="PANTHER" id="PTHR23404">
    <property type="entry name" value="MOLYBDOPTERIN SYNTHASE RELATED"/>
    <property type="match status" value="1"/>
</dbReference>
<dbReference type="Pfam" id="PF02391">
    <property type="entry name" value="MoaE"/>
    <property type="match status" value="1"/>
</dbReference>
<dbReference type="RefSeq" id="WP_014555036.1">
    <property type="nucleotide sequence ID" value="NC_017459.1"/>
</dbReference>
<dbReference type="NCBIfam" id="NF011061">
    <property type="entry name" value="PRK14493.1"/>
    <property type="match status" value="1"/>
</dbReference>
<dbReference type="CDD" id="cd00756">
    <property type="entry name" value="MoaE"/>
    <property type="match status" value="1"/>
</dbReference>
<dbReference type="InterPro" id="IPR036563">
    <property type="entry name" value="MoaE_sf"/>
</dbReference>